<keyword evidence="2" id="KW-0808">Transferase</keyword>
<dbReference type="SUPFAM" id="SSF89095">
    <property type="entry name" value="GatB/YqeY motif"/>
    <property type="match status" value="1"/>
</dbReference>
<dbReference type="Gene3D" id="1.10.1510.10">
    <property type="entry name" value="Uncharacterised protein YqeY/AIM41 PF09424, N-terminal domain"/>
    <property type="match status" value="1"/>
</dbReference>
<name>A0A2H0R8C4_9BACT</name>
<dbReference type="InterPro" id="IPR003789">
    <property type="entry name" value="Asn/Gln_tRNA_amidoTrase-B-like"/>
</dbReference>
<evidence type="ECO:0000313" key="2">
    <source>
        <dbReference type="EMBL" id="PIR42065.1"/>
    </source>
</evidence>
<gene>
    <name evidence="2" type="ORF">COV30_00375</name>
</gene>
<evidence type="ECO:0000313" key="3">
    <source>
        <dbReference type="Proteomes" id="UP000230208"/>
    </source>
</evidence>
<feature type="compositionally biased region" description="Polar residues" evidence="1">
    <location>
        <begin position="109"/>
        <end position="140"/>
    </location>
</feature>
<dbReference type="InterPro" id="IPR023168">
    <property type="entry name" value="GatB_Yqey_C_2"/>
</dbReference>
<dbReference type="EMBL" id="PCXP01000004">
    <property type="protein sequence ID" value="PIR42065.1"/>
    <property type="molecule type" value="Genomic_DNA"/>
</dbReference>
<dbReference type="Pfam" id="PF09424">
    <property type="entry name" value="YqeY"/>
    <property type="match status" value="2"/>
</dbReference>
<accession>A0A2H0R8C4</accession>
<dbReference type="PANTHER" id="PTHR28055:SF1">
    <property type="entry name" value="ALTERED INHERITANCE OF MITOCHONDRIA PROTEIN 41, MITOCHONDRIAL"/>
    <property type="match status" value="1"/>
</dbReference>
<reference evidence="2 3" key="1">
    <citation type="submission" date="2017-09" db="EMBL/GenBank/DDBJ databases">
        <title>Depth-based differentiation of microbial function through sediment-hosted aquifers and enrichment of novel symbionts in the deep terrestrial subsurface.</title>
        <authorList>
            <person name="Probst A.J."/>
            <person name="Ladd B."/>
            <person name="Jarett J.K."/>
            <person name="Geller-Mcgrath D.E."/>
            <person name="Sieber C.M."/>
            <person name="Emerson J.B."/>
            <person name="Anantharaman K."/>
            <person name="Thomas B.C."/>
            <person name="Malmstrom R."/>
            <person name="Stieglmeier M."/>
            <person name="Klingl A."/>
            <person name="Woyke T."/>
            <person name="Ryan C.M."/>
            <person name="Banfield J.F."/>
        </authorList>
    </citation>
    <scope>NUCLEOTIDE SEQUENCE [LARGE SCALE GENOMIC DNA]</scope>
    <source>
        <strain evidence="2">CG10_big_fil_rev_8_21_14_0_10_37_15</strain>
    </source>
</reference>
<dbReference type="Gene3D" id="1.10.10.410">
    <property type="match status" value="1"/>
</dbReference>
<dbReference type="InterPro" id="IPR019004">
    <property type="entry name" value="YqeY/Aim41"/>
</dbReference>
<dbReference type="AlphaFoldDB" id="A0A2H0R8C4"/>
<proteinExistence type="predicted"/>
<comment type="caution">
    <text evidence="2">The sequence shown here is derived from an EMBL/GenBank/DDBJ whole genome shotgun (WGS) entry which is preliminary data.</text>
</comment>
<dbReference type="PANTHER" id="PTHR28055">
    <property type="entry name" value="ALTERED INHERITANCE OF MITOCHONDRIA PROTEIN 41, MITOCHONDRIAL"/>
    <property type="match status" value="1"/>
</dbReference>
<feature type="region of interest" description="Disordered" evidence="1">
    <location>
        <begin position="109"/>
        <end position="142"/>
    </location>
</feature>
<protein>
    <submittedName>
        <fullName evidence="2">Glutamyl-tRNA amidotransferase</fullName>
    </submittedName>
</protein>
<dbReference type="InterPro" id="IPR042184">
    <property type="entry name" value="YqeY/Aim41_N"/>
</dbReference>
<evidence type="ECO:0000256" key="1">
    <source>
        <dbReference type="SAM" id="MobiDB-lite"/>
    </source>
</evidence>
<dbReference type="Proteomes" id="UP000230208">
    <property type="component" value="Unassembled WGS sequence"/>
</dbReference>
<dbReference type="GO" id="GO:0016884">
    <property type="term" value="F:carbon-nitrogen ligase activity, with glutamine as amido-N-donor"/>
    <property type="evidence" value="ECO:0007669"/>
    <property type="project" value="InterPro"/>
</dbReference>
<organism evidence="2 3">
    <name type="scientific">Candidatus Yanofskybacteria bacterium CG10_big_fil_rev_8_21_14_0_10_37_15</name>
    <dbReference type="NCBI Taxonomy" id="1975097"/>
    <lineage>
        <taxon>Bacteria</taxon>
        <taxon>Candidatus Yanofskyibacteriota</taxon>
    </lineage>
</organism>
<dbReference type="GO" id="GO:0016740">
    <property type="term" value="F:transferase activity"/>
    <property type="evidence" value="ECO:0007669"/>
    <property type="project" value="UniProtKB-KW"/>
</dbReference>
<sequence>MLKEKLQQDVKDSLKNGDKQRRLVLGMVLASIKNKEIEKRNELDDEEITSVVSSEIKKRKDAIEQYEKGGRSELAEQEKQEIRILMNYLPEQMSEEQIRTEVEKAISEIRSTGSASSLQAGSAPSTSPGQASSLQANSGQAGPKDIGKVLGILMSKIKGKADGQFVSQIVKEELSKQKSPV</sequence>